<protein>
    <submittedName>
        <fullName evidence="1">Uncharacterized protein</fullName>
    </submittedName>
</protein>
<proteinExistence type="predicted"/>
<evidence type="ECO:0000313" key="2">
    <source>
        <dbReference type="Proteomes" id="UP001209878"/>
    </source>
</evidence>
<dbReference type="Proteomes" id="UP001209878">
    <property type="component" value="Unassembled WGS sequence"/>
</dbReference>
<accession>A0AAD9NAP4</accession>
<name>A0AAD9NAP4_RIDPI</name>
<dbReference type="AlphaFoldDB" id="A0AAD9NAP4"/>
<gene>
    <name evidence="1" type="ORF">NP493_1574g00023</name>
</gene>
<reference evidence="1" key="1">
    <citation type="journal article" date="2023" name="Mol. Biol. Evol.">
        <title>Third-Generation Sequencing Reveals the Adaptive Role of the Epigenome in Three Deep-Sea Polychaetes.</title>
        <authorList>
            <person name="Perez M."/>
            <person name="Aroh O."/>
            <person name="Sun Y."/>
            <person name="Lan Y."/>
            <person name="Juniper S.K."/>
            <person name="Young C.R."/>
            <person name="Angers B."/>
            <person name="Qian P.Y."/>
        </authorList>
    </citation>
    <scope>NUCLEOTIDE SEQUENCE</scope>
    <source>
        <strain evidence="1">R07B-5</strain>
    </source>
</reference>
<organism evidence="1 2">
    <name type="scientific">Ridgeia piscesae</name>
    <name type="common">Tubeworm</name>
    <dbReference type="NCBI Taxonomy" id="27915"/>
    <lineage>
        <taxon>Eukaryota</taxon>
        <taxon>Metazoa</taxon>
        <taxon>Spiralia</taxon>
        <taxon>Lophotrochozoa</taxon>
        <taxon>Annelida</taxon>
        <taxon>Polychaeta</taxon>
        <taxon>Sedentaria</taxon>
        <taxon>Canalipalpata</taxon>
        <taxon>Sabellida</taxon>
        <taxon>Siboglinidae</taxon>
        <taxon>Ridgeia</taxon>
    </lineage>
</organism>
<comment type="caution">
    <text evidence="1">The sequence shown here is derived from an EMBL/GenBank/DDBJ whole genome shotgun (WGS) entry which is preliminary data.</text>
</comment>
<sequence>MARMTFTTRYVFLRHRQRDDAKQPSVCTTAHWMSNSSYVSTGSVCEQPDVADVVVACVTLCVAGTIPTLVSGSCGGSDAGDPAARKSGILTGPYGLQRRMCSTKTAQLSVFMLLLRGRR</sequence>
<keyword evidence="2" id="KW-1185">Reference proteome</keyword>
<evidence type="ECO:0000313" key="1">
    <source>
        <dbReference type="EMBL" id="KAK2161246.1"/>
    </source>
</evidence>
<dbReference type="EMBL" id="JAODUO010001590">
    <property type="protein sequence ID" value="KAK2161246.1"/>
    <property type="molecule type" value="Genomic_DNA"/>
</dbReference>